<dbReference type="Proteomes" id="UP000789901">
    <property type="component" value="Unassembled WGS sequence"/>
</dbReference>
<sequence>MSKKRVKVSGTNMDANKIKKGVFVINSDEKEISKNNKRSVVISLTNRDEVNQMNNIRFEDPSEPNSRVNLINET</sequence>
<evidence type="ECO:0000313" key="2">
    <source>
        <dbReference type="Proteomes" id="UP000789901"/>
    </source>
</evidence>
<protein>
    <submittedName>
        <fullName evidence="1">11109_t:CDS:1</fullName>
    </submittedName>
</protein>
<feature type="non-terminal residue" evidence="1">
    <location>
        <position position="74"/>
    </location>
</feature>
<keyword evidence="2" id="KW-1185">Reference proteome</keyword>
<evidence type="ECO:0000313" key="1">
    <source>
        <dbReference type="EMBL" id="CAG8816672.1"/>
    </source>
</evidence>
<gene>
    <name evidence="1" type="ORF">GMARGA_LOCUS26607</name>
</gene>
<comment type="caution">
    <text evidence="1">The sequence shown here is derived from an EMBL/GenBank/DDBJ whole genome shotgun (WGS) entry which is preliminary data.</text>
</comment>
<proteinExistence type="predicted"/>
<accession>A0ABN7W5C3</accession>
<reference evidence="1 2" key="1">
    <citation type="submission" date="2021-06" db="EMBL/GenBank/DDBJ databases">
        <authorList>
            <person name="Kallberg Y."/>
            <person name="Tangrot J."/>
            <person name="Rosling A."/>
        </authorList>
    </citation>
    <scope>NUCLEOTIDE SEQUENCE [LARGE SCALE GENOMIC DNA]</scope>
    <source>
        <strain evidence="1 2">120-4 pot B 10/14</strain>
    </source>
</reference>
<organism evidence="1 2">
    <name type="scientific">Gigaspora margarita</name>
    <dbReference type="NCBI Taxonomy" id="4874"/>
    <lineage>
        <taxon>Eukaryota</taxon>
        <taxon>Fungi</taxon>
        <taxon>Fungi incertae sedis</taxon>
        <taxon>Mucoromycota</taxon>
        <taxon>Glomeromycotina</taxon>
        <taxon>Glomeromycetes</taxon>
        <taxon>Diversisporales</taxon>
        <taxon>Gigasporaceae</taxon>
        <taxon>Gigaspora</taxon>
    </lineage>
</organism>
<name>A0ABN7W5C3_GIGMA</name>
<dbReference type="EMBL" id="CAJVQB010031277">
    <property type="protein sequence ID" value="CAG8816672.1"/>
    <property type="molecule type" value="Genomic_DNA"/>
</dbReference>